<reference evidence="4" key="1">
    <citation type="journal article" date="2020" name="Stud. Mycol.">
        <title>101 Dothideomycetes genomes: a test case for predicting lifestyles and emergence of pathogens.</title>
        <authorList>
            <person name="Haridas S."/>
            <person name="Albert R."/>
            <person name="Binder M."/>
            <person name="Bloem J."/>
            <person name="Labutti K."/>
            <person name="Salamov A."/>
            <person name="Andreopoulos B."/>
            <person name="Baker S."/>
            <person name="Barry K."/>
            <person name="Bills G."/>
            <person name="Bluhm B."/>
            <person name="Cannon C."/>
            <person name="Castanera R."/>
            <person name="Culley D."/>
            <person name="Daum C."/>
            <person name="Ezra D."/>
            <person name="Gonzalez J."/>
            <person name="Henrissat B."/>
            <person name="Kuo A."/>
            <person name="Liang C."/>
            <person name="Lipzen A."/>
            <person name="Lutzoni F."/>
            <person name="Magnuson J."/>
            <person name="Mondo S."/>
            <person name="Nolan M."/>
            <person name="Ohm R."/>
            <person name="Pangilinan J."/>
            <person name="Park H.-J."/>
            <person name="Ramirez L."/>
            <person name="Alfaro M."/>
            <person name="Sun H."/>
            <person name="Tritt A."/>
            <person name="Yoshinaga Y."/>
            <person name="Zwiers L.-H."/>
            <person name="Turgeon B."/>
            <person name="Goodwin S."/>
            <person name="Spatafora J."/>
            <person name="Crous P."/>
            <person name="Grigoriev I."/>
        </authorList>
    </citation>
    <scope>NUCLEOTIDE SEQUENCE</scope>
    <source>
        <strain evidence="4">CBS 262.69</strain>
    </source>
</reference>
<dbReference type="PANTHER" id="PTHR42901">
    <property type="entry name" value="ALCOHOL DEHYDROGENASE"/>
    <property type="match status" value="1"/>
</dbReference>
<dbReference type="EMBL" id="ML996698">
    <property type="protein sequence ID" value="KAF2399288.1"/>
    <property type="molecule type" value="Genomic_DNA"/>
</dbReference>
<evidence type="ECO:0000256" key="1">
    <source>
        <dbReference type="ARBA" id="ARBA00006484"/>
    </source>
</evidence>
<sequence>MTDKEVVLPEVPLTIHNDTYAAIDPRRPELSAADKTVVITGAGTGIGRATVQAFALAGSKDIHILGRTVATLNESKDVVEKEFPGIKVTVHRADIADEASVQEAAKKIGAWDVLVHNAAYLSQPGPVIGSGDLKDWWTGFEINVKGTFIVANAFLPSHKPNAAFVATSSGVVALPSEMAGYFSSYTASKLAAAKVVELVAAQYPDVQVLNFHPGVVKTAMNEKSAMNIPTPDTPTLPAHFAVWASSPEAAFVRGRLVYANWDVTELKKLQDKFEKDDRFLTTGLLGFPF</sequence>
<dbReference type="GO" id="GO:0016491">
    <property type="term" value="F:oxidoreductase activity"/>
    <property type="evidence" value="ECO:0007669"/>
    <property type="project" value="UniProtKB-KW"/>
</dbReference>
<dbReference type="PANTHER" id="PTHR42901:SF1">
    <property type="entry name" value="ALCOHOL DEHYDROGENASE"/>
    <property type="match status" value="1"/>
</dbReference>
<dbReference type="Gene3D" id="3.40.50.720">
    <property type="entry name" value="NAD(P)-binding Rossmann-like Domain"/>
    <property type="match status" value="1"/>
</dbReference>
<name>A0A6G1HTA4_9PEZI</name>
<protein>
    <submittedName>
        <fullName evidence="4">NAD(P)-binding protein</fullName>
    </submittedName>
</protein>
<evidence type="ECO:0000259" key="3">
    <source>
        <dbReference type="SMART" id="SM00822"/>
    </source>
</evidence>
<dbReference type="OrthoDB" id="1933717at2759"/>
<dbReference type="InterPro" id="IPR057326">
    <property type="entry name" value="KR_dom"/>
</dbReference>
<dbReference type="PRINTS" id="PR00081">
    <property type="entry name" value="GDHRDH"/>
</dbReference>
<organism evidence="4 5">
    <name type="scientific">Trichodelitschia bisporula</name>
    <dbReference type="NCBI Taxonomy" id="703511"/>
    <lineage>
        <taxon>Eukaryota</taxon>
        <taxon>Fungi</taxon>
        <taxon>Dikarya</taxon>
        <taxon>Ascomycota</taxon>
        <taxon>Pezizomycotina</taxon>
        <taxon>Dothideomycetes</taxon>
        <taxon>Dothideomycetes incertae sedis</taxon>
        <taxon>Phaeotrichales</taxon>
        <taxon>Phaeotrichaceae</taxon>
        <taxon>Trichodelitschia</taxon>
    </lineage>
</organism>
<dbReference type="CDD" id="cd05233">
    <property type="entry name" value="SDR_c"/>
    <property type="match status" value="1"/>
</dbReference>
<accession>A0A6G1HTA4</accession>
<dbReference type="SMART" id="SM00822">
    <property type="entry name" value="PKS_KR"/>
    <property type="match status" value="1"/>
</dbReference>
<gene>
    <name evidence="4" type="ORF">EJ06DRAFT_496115</name>
</gene>
<evidence type="ECO:0000256" key="2">
    <source>
        <dbReference type="ARBA" id="ARBA00023002"/>
    </source>
</evidence>
<dbReference type="Pfam" id="PF00106">
    <property type="entry name" value="adh_short"/>
    <property type="match status" value="1"/>
</dbReference>
<dbReference type="InterPro" id="IPR002347">
    <property type="entry name" value="SDR_fam"/>
</dbReference>
<evidence type="ECO:0000313" key="5">
    <source>
        <dbReference type="Proteomes" id="UP000799640"/>
    </source>
</evidence>
<keyword evidence="5" id="KW-1185">Reference proteome</keyword>
<comment type="similarity">
    <text evidence="1">Belongs to the short-chain dehydrogenases/reductases (SDR) family.</text>
</comment>
<feature type="domain" description="Ketoreductase" evidence="3">
    <location>
        <begin position="35"/>
        <end position="202"/>
    </location>
</feature>
<dbReference type="Proteomes" id="UP000799640">
    <property type="component" value="Unassembled WGS sequence"/>
</dbReference>
<evidence type="ECO:0000313" key="4">
    <source>
        <dbReference type="EMBL" id="KAF2399288.1"/>
    </source>
</evidence>
<dbReference type="InterPro" id="IPR036291">
    <property type="entry name" value="NAD(P)-bd_dom_sf"/>
</dbReference>
<keyword evidence="2" id="KW-0560">Oxidoreductase</keyword>
<dbReference type="SUPFAM" id="SSF51735">
    <property type="entry name" value="NAD(P)-binding Rossmann-fold domains"/>
    <property type="match status" value="1"/>
</dbReference>
<dbReference type="AlphaFoldDB" id="A0A6G1HTA4"/>
<proteinExistence type="inferred from homology"/>